<feature type="domain" description="Amidase" evidence="2">
    <location>
        <begin position="27"/>
        <end position="476"/>
    </location>
</feature>
<dbReference type="InterPro" id="IPR036928">
    <property type="entry name" value="AS_sf"/>
</dbReference>
<dbReference type="Pfam" id="PF01425">
    <property type="entry name" value="Amidase"/>
    <property type="match status" value="1"/>
</dbReference>
<dbReference type="PANTHER" id="PTHR11895">
    <property type="entry name" value="TRANSAMIDASE"/>
    <property type="match status" value="1"/>
</dbReference>
<dbReference type="GO" id="GO:0003824">
    <property type="term" value="F:catalytic activity"/>
    <property type="evidence" value="ECO:0007669"/>
    <property type="project" value="InterPro"/>
</dbReference>
<dbReference type="InterPro" id="IPR023631">
    <property type="entry name" value="Amidase_dom"/>
</dbReference>
<gene>
    <name evidence="3" type="ORF">DS745_15500</name>
</gene>
<dbReference type="OrthoDB" id="9811471at2"/>
<dbReference type="InterPro" id="IPR000120">
    <property type="entry name" value="Amidase"/>
</dbReference>
<dbReference type="PANTHER" id="PTHR11895:SF7">
    <property type="entry name" value="GLUTAMYL-TRNA(GLN) AMIDOTRANSFERASE SUBUNIT A, MITOCHONDRIAL"/>
    <property type="match status" value="1"/>
</dbReference>
<sequence length="498" mass="54144">MLGESYTKYDGLGLAELVKTKQVKTSEIIEEAIKQIETQNPRLNAVIDKFYDQNKTVGQSHEMAGPFAGVPFLVKNITQEVKGERITSGSQALKTYIAKQDSEYVRRIRKAGSIFLGSTNVPELALMAITEPKLHGPSRNPWNEDYSPGGSSGGAAAAVASGMVPIAGANDGGGSIRIPAAYCGLFGLKPTRGRTPVGPTTGRNWQGASVDHILSRSVRDSAAMLDVLAGNLKGAAFHAPEVKESYLGLVNQPLNRKCRIAYTVRSPLGTDVHPECKKAVMNTVKLLEEMGHVVEEKEAPIDGRKIANSYLMLYFGEVAATLAELEAINGRKVKLQDVEPTTWLLGLIGRTVSAGDFVMSLKQWDLAAFAMENFHETYDFYITPTTAFPPAKIGELELSSTEQSIIGLVSKLGLTKLLLKSNFVDRLVETSLMRTPFTQLANLTGQPAMSLPLHLTEDGLPCGVQFMASRGREDLLIQLARTFEETPAWIPLRPILTN</sequence>
<evidence type="ECO:0000313" key="3">
    <source>
        <dbReference type="EMBL" id="RXI97771.1"/>
    </source>
</evidence>
<evidence type="ECO:0000259" key="2">
    <source>
        <dbReference type="Pfam" id="PF01425"/>
    </source>
</evidence>
<name>A0A4Q0VP14_9BACI</name>
<evidence type="ECO:0000256" key="1">
    <source>
        <dbReference type="ARBA" id="ARBA00009199"/>
    </source>
</evidence>
<dbReference type="EMBL" id="QOUX01000046">
    <property type="protein sequence ID" value="RXI97771.1"/>
    <property type="molecule type" value="Genomic_DNA"/>
</dbReference>
<comment type="caution">
    <text evidence="3">The sequence shown here is derived from an EMBL/GenBank/DDBJ whole genome shotgun (WGS) entry which is preliminary data.</text>
</comment>
<dbReference type="RefSeq" id="WP_129079136.1">
    <property type="nucleotide sequence ID" value="NZ_QOUX01000046.1"/>
</dbReference>
<evidence type="ECO:0000313" key="4">
    <source>
        <dbReference type="Proteomes" id="UP000290649"/>
    </source>
</evidence>
<dbReference type="AlphaFoldDB" id="A0A4Q0VP14"/>
<comment type="similarity">
    <text evidence="1">Belongs to the amidase family.</text>
</comment>
<protein>
    <submittedName>
        <fullName evidence="3">Amidase</fullName>
    </submittedName>
</protein>
<accession>A0A4Q0VP14</accession>
<keyword evidence="4" id="KW-1185">Reference proteome</keyword>
<dbReference type="Gene3D" id="3.90.1300.10">
    <property type="entry name" value="Amidase signature (AS) domain"/>
    <property type="match status" value="1"/>
</dbReference>
<dbReference type="PROSITE" id="PS00571">
    <property type="entry name" value="AMIDASES"/>
    <property type="match status" value="1"/>
</dbReference>
<dbReference type="Proteomes" id="UP000290649">
    <property type="component" value="Unassembled WGS sequence"/>
</dbReference>
<reference evidence="3 4" key="1">
    <citation type="journal article" date="2019" name="Int. J. Syst. Evol. Microbiol.">
        <title>Anaerobacillus alkaliphilus sp. nov., a novel alkaliphilic and moderately halophilic bacterium.</title>
        <authorList>
            <person name="Borsodi A.K."/>
            <person name="Aszalos J.M."/>
            <person name="Bihari P."/>
            <person name="Nagy I."/>
            <person name="Schumann P."/>
            <person name="Sproer C."/>
            <person name="Kovacs A.L."/>
            <person name="Boka K."/>
            <person name="Dobosy P."/>
            <person name="Ovari M."/>
            <person name="Szili-Kovacs T."/>
            <person name="Toth E."/>
        </authorList>
    </citation>
    <scope>NUCLEOTIDE SEQUENCE [LARGE SCALE GENOMIC DNA]</scope>
    <source>
        <strain evidence="3 4">B16-10</strain>
    </source>
</reference>
<proteinExistence type="inferred from homology"/>
<dbReference type="InterPro" id="IPR020556">
    <property type="entry name" value="Amidase_CS"/>
</dbReference>
<organism evidence="3 4">
    <name type="scientific">Anaerobacillus alkaliphilus</name>
    <dbReference type="NCBI Taxonomy" id="1548597"/>
    <lineage>
        <taxon>Bacteria</taxon>
        <taxon>Bacillati</taxon>
        <taxon>Bacillota</taxon>
        <taxon>Bacilli</taxon>
        <taxon>Bacillales</taxon>
        <taxon>Bacillaceae</taxon>
        <taxon>Anaerobacillus</taxon>
    </lineage>
</organism>
<dbReference type="SUPFAM" id="SSF75304">
    <property type="entry name" value="Amidase signature (AS) enzymes"/>
    <property type="match status" value="1"/>
</dbReference>